<name>A0ACC1MCG1_9HYPO</name>
<protein>
    <submittedName>
        <fullName evidence="1">Uncharacterized protein</fullName>
    </submittedName>
</protein>
<reference evidence="1" key="1">
    <citation type="submission" date="2022-08" db="EMBL/GenBank/DDBJ databases">
        <title>Genome Sequence of Lecanicillium fungicola.</title>
        <authorList>
            <person name="Buettner E."/>
        </authorList>
    </citation>
    <scope>NUCLEOTIDE SEQUENCE</scope>
    <source>
        <strain evidence="1">Babe33</strain>
    </source>
</reference>
<dbReference type="EMBL" id="JANJQO010003560">
    <property type="protein sequence ID" value="KAJ2958380.1"/>
    <property type="molecule type" value="Genomic_DNA"/>
</dbReference>
<evidence type="ECO:0000313" key="1">
    <source>
        <dbReference type="EMBL" id="KAJ2958380.1"/>
    </source>
</evidence>
<evidence type="ECO:0000313" key="2">
    <source>
        <dbReference type="Proteomes" id="UP001143910"/>
    </source>
</evidence>
<proteinExistence type="predicted"/>
<gene>
    <name evidence="1" type="ORF">NQ176_g11182</name>
</gene>
<accession>A0ACC1MCG1</accession>
<organism evidence="1 2">
    <name type="scientific">Zarea fungicola</name>
    <dbReference type="NCBI Taxonomy" id="93591"/>
    <lineage>
        <taxon>Eukaryota</taxon>
        <taxon>Fungi</taxon>
        <taxon>Dikarya</taxon>
        <taxon>Ascomycota</taxon>
        <taxon>Pezizomycotina</taxon>
        <taxon>Sordariomycetes</taxon>
        <taxon>Hypocreomycetidae</taxon>
        <taxon>Hypocreales</taxon>
        <taxon>Cordycipitaceae</taxon>
        <taxon>Zarea</taxon>
    </lineage>
</organism>
<keyword evidence="2" id="KW-1185">Reference proteome</keyword>
<sequence>MTILRIENEAEPGGLLAPGRCSLFAPEGDDDVPKQWARQDHMVKAVANFRKLLVGEQQRHRFTAKKLAEACRDEWIRRQPKSTEQLEAEARELCLARYKLVLKGLTGTWENVRAYVNKQRLEEWEVEEQKRVKAALNEAVNLSEQKLQARQAGLDSELVSEDDGFDDLSDDMSEGMSGMEQGDSDLASNEGSDDDSDEDSDVMSSSEDEDGDDTKDIADEGLTQEQLRKKYANIPDFDPGSNEEEATDAVTDAPTDAATTQVGAETTDAGAETTDESIDMDDDLGSSDEGGAGSDDSEEEDSDDDDAGGMLGLLFGKSEIKKFKQEVDSEAPTVQEEDEQTDMAVDVTEDHSMHDDGADEEDEVSLIQHPDALDKVEPQPAAEEKVANRVNGVHVNGEDEGVTESHADTMDIDMETAEPVAEEEPVKAEDGDETADLVVEEAPAEAEEKDYTMSDAPAPEVTTEQKPASPETDGVSVAQTLPPTQSPATSETKDSEMDSSSALVPAKSKSDDNRSASPSNQSTHKTEVPFLLRGTLREYQRDGLDWLAGLYANNTNGILADEMGLGKTIQTIALLAHLACQHEVWGPHLVIVPTSVMLNWEMEFKKWCPGFKILAYYGTQDERKRKRQGTSRCLNVDDGIT</sequence>
<comment type="caution">
    <text evidence="1">The sequence shown here is derived from an EMBL/GenBank/DDBJ whole genome shotgun (WGS) entry which is preliminary data.</text>
</comment>
<dbReference type="Proteomes" id="UP001143910">
    <property type="component" value="Unassembled WGS sequence"/>
</dbReference>